<evidence type="ECO:0000313" key="3">
    <source>
        <dbReference type="Proteomes" id="UP001456513"/>
    </source>
</evidence>
<evidence type="ECO:0008006" key="4">
    <source>
        <dbReference type="Google" id="ProtNLM"/>
    </source>
</evidence>
<feature type="transmembrane region" description="Helical" evidence="1">
    <location>
        <begin position="107"/>
        <end position="125"/>
    </location>
</feature>
<keyword evidence="1" id="KW-0472">Membrane</keyword>
<feature type="transmembrane region" description="Helical" evidence="1">
    <location>
        <begin position="53"/>
        <end position="72"/>
    </location>
</feature>
<name>A0ABU9CUZ8_9NOCA</name>
<comment type="caution">
    <text evidence="2">The sequence shown here is derived from an EMBL/GenBank/DDBJ whole genome shotgun (WGS) entry which is preliminary data.</text>
</comment>
<feature type="transmembrane region" description="Helical" evidence="1">
    <location>
        <begin position="21"/>
        <end position="41"/>
    </location>
</feature>
<feature type="transmembrane region" description="Helical" evidence="1">
    <location>
        <begin position="131"/>
        <end position="151"/>
    </location>
</feature>
<protein>
    <recommendedName>
        <fullName evidence="4">PH domain-containing protein</fullName>
    </recommendedName>
</protein>
<sequence>MSETKYTDAERPTWVPYWPNTLGRLWQAIIATVAVVAVSIHRGQLAVRGDDPWHTIGPMVLLAVVICAWVGLHDNVIRWGIPVRFVRRIEDDVHGSGMSIPPRTAKLWLIVFASIAVTGIGVALARSEMLAPVGMPIAGTGAVVLLVTLGFRSSVELRLFADGFVRRRRSWMFFVPRTHDIRVSWDDVEQYEASTYRTSEKRGSGFTEPVLYVRATGLDIERPRDRLDQPDRMAIRIHLLAAEPNAVLALMKWCTDGPVNRILMTGYDSPDLLVPPPLRERLELSRS</sequence>
<accession>A0ABU9CUZ8</accession>
<evidence type="ECO:0000313" key="2">
    <source>
        <dbReference type="EMBL" id="MEK8070606.1"/>
    </source>
</evidence>
<dbReference type="RefSeq" id="WP_341440653.1">
    <property type="nucleotide sequence ID" value="NZ_JBBPCN010000001.1"/>
</dbReference>
<evidence type="ECO:0000256" key="1">
    <source>
        <dbReference type="SAM" id="Phobius"/>
    </source>
</evidence>
<dbReference type="EMBL" id="JBBPCN010000001">
    <property type="protein sequence ID" value="MEK8070606.1"/>
    <property type="molecule type" value="Genomic_DNA"/>
</dbReference>
<organism evidence="2 3">
    <name type="scientific">Rhodococcus navarretei</name>
    <dbReference type="NCBI Taxonomy" id="3128981"/>
    <lineage>
        <taxon>Bacteria</taxon>
        <taxon>Bacillati</taxon>
        <taxon>Actinomycetota</taxon>
        <taxon>Actinomycetes</taxon>
        <taxon>Mycobacteriales</taxon>
        <taxon>Nocardiaceae</taxon>
        <taxon>Rhodococcus</taxon>
    </lineage>
</organism>
<dbReference type="Proteomes" id="UP001456513">
    <property type="component" value="Unassembled WGS sequence"/>
</dbReference>
<proteinExistence type="predicted"/>
<keyword evidence="3" id="KW-1185">Reference proteome</keyword>
<gene>
    <name evidence="2" type="ORF">AABD04_07075</name>
</gene>
<keyword evidence="1" id="KW-0812">Transmembrane</keyword>
<keyword evidence="1" id="KW-1133">Transmembrane helix</keyword>
<reference evidence="2 3" key="1">
    <citation type="submission" date="2024-03" db="EMBL/GenBank/DDBJ databases">
        <title>Rhodococcus navarretei sp. nov. and Pseudarthrobacter quantumdoti sp. nov., two new species with the ability to biosynthesize Quantum Dots isolated from soil samples at Union Glacier, Antarctica.</title>
        <authorList>
            <person name="Vargas M."/>
        </authorList>
    </citation>
    <scope>NUCLEOTIDE SEQUENCE [LARGE SCALE GENOMIC DNA]</scope>
    <source>
        <strain evidence="2 3">EXRC-4A-4</strain>
    </source>
</reference>